<dbReference type="CDD" id="cd07377">
    <property type="entry name" value="WHTH_GntR"/>
    <property type="match status" value="1"/>
</dbReference>
<evidence type="ECO:0000256" key="2">
    <source>
        <dbReference type="ARBA" id="ARBA00023125"/>
    </source>
</evidence>
<dbReference type="Pfam" id="PF00392">
    <property type="entry name" value="GntR"/>
    <property type="match status" value="1"/>
</dbReference>
<evidence type="ECO:0000256" key="1">
    <source>
        <dbReference type="ARBA" id="ARBA00023015"/>
    </source>
</evidence>
<accession>A0A6L8WB08</accession>
<dbReference type="Proteomes" id="UP000476030">
    <property type="component" value="Unassembled WGS sequence"/>
</dbReference>
<dbReference type="InterPro" id="IPR011663">
    <property type="entry name" value="UTRA"/>
</dbReference>
<dbReference type="InterPro" id="IPR000524">
    <property type="entry name" value="Tscrpt_reg_HTH_GntR"/>
</dbReference>
<evidence type="ECO:0000313" key="6">
    <source>
        <dbReference type="Proteomes" id="UP000476030"/>
    </source>
</evidence>
<dbReference type="PANTHER" id="PTHR44846:SF1">
    <property type="entry name" value="MANNOSYL-D-GLYCERATE TRANSPORT_METABOLISM SYSTEM REPRESSOR MNGR-RELATED"/>
    <property type="match status" value="1"/>
</dbReference>
<gene>
    <name evidence="5" type="ORF">GQE98_13445</name>
</gene>
<keyword evidence="6" id="KW-1185">Reference proteome</keyword>
<organism evidence="5 6">
    <name type="scientific">Sneathiella litorea</name>
    <dbReference type="NCBI Taxonomy" id="2606216"/>
    <lineage>
        <taxon>Bacteria</taxon>
        <taxon>Pseudomonadati</taxon>
        <taxon>Pseudomonadota</taxon>
        <taxon>Alphaproteobacteria</taxon>
        <taxon>Sneathiellales</taxon>
        <taxon>Sneathiellaceae</taxon>
        <taxon>Sneathiella</taxon>
    </lineage>
</organism>
<feature type="domain" description="HTH gntR-type" evidence="4">
    <location>
        <begin position="18"/>
        <end position="86"/>
    </location>
</feature>
<keyword evidence="2" id="KW-0238">DNA-binding</keyword>
<keyword evidence="1" id="KW-0805">Transcription regulation</keyword>
<reference evidence="5 6" key="1">
    <citation type="submission" date="2019-12" db="EMBL/GenBank/DDBJ databases">
        <title>Snethiella sp. nov. sp. isolated from sea sand.</title>
        <authorList>
            <person name="Kim J."/>
            <person name="Jeong S.E."/>
            <person name="Jung H.S."/>
            <person name="Jeon C.O."/>
        </authorList>
    </citation>
    <scope>NUCLEOTIDE SEQUENCE [LARGE SCALE GENOMIC DNA]</scope>
    <source>
        <strain evidence="5 6">DP05</strain>
    </source>
</reference>
<proteinExistence type="predicted"/>
<evidence type="ECO:0000259" key="4">
    <source>
        <dbReference type="PROSITE" id="PS50949"/>
    </source>
</evidence>
<keyword evidence="3" id="KW-0804">Transcription</keyword>
<evidence type="ECO:0000256" key="3">
    <source>
        <dbReference type="ARBA" id="ARBA00023163"/>
    </source>
</evidence>
<name>A0A6L8WB08_9PROT</name>
<dbReference type="AlphaFoldDB" id="A0A6L8WB08"/>
<dbReference type="EMBL" id="WTUW01000002">
    <property type="protein sequence ID" value="MZR31640.1"/>
    <property type="molecule type" value="Genomic_DNA"/>
</dbReference>
<dbReference type="InterPro" id="IPR036388">
    <property type="entry name" value="WH-like_DNA-bd_sf"/>
</dbReference>
<comment type="caution">
    <text evidence="5">The sequence shown here is derived from an EMBL/GenBank/DDBJ whole genome shotgun (WGS) entry which is preliminary data.</text>
</comment>
<dbReference type="InterPro" id="IPR028978">
    <property type="entry name" value="Chorismate_lyase_/UTRA_dom_sf"/>
</dbReference>
<dbReference type="PRINTS" id="PR00035">
    <property type="entry name" value="HTHGNTR"/>
</dbReference>
<sequence>MDNSEQNRHTPLSRTGAIPLYHQVAEIFRQRVYDGTWKPGDILPSLDSLMAEFSVARVTVREAVRLLRDEGLLLPERGRGTVVTQKAIARRPLRVETTMADLIDIYKGDKPNVENIEEGLIRPSISEDEGYLAPSYYHLKRTHMRSDMKYCIISLYIEETVFRKAEEQFRTQLVLPVLYSLENLNIANARQRVTIGKCDIETAELLEYPIGDPVAKVRRLLTKEDNEIVYLADVIYRADCIRFDMDMKP</sequence>
<dbReference type="InterPro" id="IPR036390">
    <property type="entry name" value="WH_DNA-bd_sf"/>
</dbReference>
<dbReference type="GO" id="GO:0003700">
    <property type="term" value="F:DNA-binding transcription factor activity"/>
    <property type="evidence" value="ECO:0007669"/>
    <property type="project" value="InterPro"/>
</dbReference>
<dbReference type="SMART" id="SM00866">
    <property type="entry name" value="UTRA"/>
    <property type="match status" value="1"/>
</dbReference>
<dbReference type="SUPFAM" id="SSF64288">
    <property type="entry name" value="Chorismate lyase-like"/>
    <property type="match status" value="1"/>
</dbReference>
<dbReference type="SUPFAM" id="SSF46785">
    <property type="entry name" value="Winged helix' DNA-binding domain"/>
    <property type="match status" value="1"/>
</dbReference>
<dbReference type="GO" id="GO:0003677">
    <property type="term" value="F:DNA binding"/>
    <property type="evidence" value="ECO:0007669"/>
    <property type="project" value="UniProtKB-KW"/>
</dbReference>
<dbReference type="InterPro" id="IPR050679">
    <property type="entry name" value="Bact_HTH_transcr_reg"/>
</dbReference>
<dbReference type="SMART" id="SM00345">
    <property type="entry name" value="HTH_GNTR"/>
    <property type="match status" value="1"/>
</dbReference>
<dbReference type="Gene3D" id="1.10.10.10">
    <property type="entry name" value="Winged helix-like DNA-binding domain superfamily/Winged helix DNA-binding domain"/>
    <property type="match status" value="1"/>
</dbReference>
<protein>
    <submittedName>
        <fullName evidence="5">GntR family transcriptional regulator</fullName>
    </submittedName>
</protein>
<dbReference type="PANTHER" id="PTHR44846">
    <property type="entry name" value="MANNOSYL-D-GLYCERATE TRANSPORT/METABOLISM SYSTEM REPRESSOR MNGR-RELATED"/>
    <property type="match status" value="1"/>
</dbReference>
<dbReference type="PROSITE" id="PS50949">
    <property type="entry name" value="HTH_GNTR"/>
    <property type="match status" value="1"/>
</dbReference>
<dbReference type="RefSeq" id="WP_161316126.1">
    <property type="nucleotide sequence ID" value="NZ_WTUW01000002.1"/>
</dbReference>
<evidence type="ECO:0000313" key="5">
    <source>
        <dbReference type="EMBL" id="MZR31640.1"/>
    </source>
</evidence>
<dbReference type="GO" id="GO:0045892">
    <property type="term" value="P:negative regulation of DNA-templated transcription"/>
    <property type="evidence" value="ECO:0007669"/>
    <property type="project" value="TreeGrafter"/>
</dbReference>
<dbReference type="Pfam" id="PF07702">
    <property type="entry name" value="UTRA"/>
    <property type="match status" value="1"/>
</dbReference>
<dbReference type="Gene3D" id="3.40.1410.10">
    <property type="entry name" value="Chorismate lyase-like"/>
    <property type="match status" value="1"/>
</dbReference>